<name>A0ABN0PK23_9GAMM</name>
<reference evidence="1 2" key="1">
    <citation type="journal article" date="2013" name="Genome Announc.">
        <title>Draft Genome Sequence of Shewanella decolorationis S12, a Dye-Degrading Bacterium Isolated from a Wastewater Treatment Plant.</title>
        <authorList>
            <person name="Xu M."/>
            <person name="Fang Y."/>
            <person name="Liu J."/>
            <person name="Chen X."/>
            <person name="Sun G."/>
            <person name="Guo J."/>
            <person name="Hua Z."/>
            <person name="Tu Q."/>
            <person name="Wu L."/>
            <person name="Zhou J."/>
            <person name="Liu X."/>
        </authorList>
    </citation>
    <scope>NUCLEOTIDE SEQUENCE [LARGE SCALE GENOMIC DNA]</scope>
    <source>
        <strain evidence="1 2">S12</strain>
    </source>
</reference>
<comment type="caution">
    <text evidence="1">The sequence shown here is derived from an EMBL/GenBank/DDBJ whole genome shotgun (WGS) entry which is preliminary data.</text>
</comment>
<keyword evidence="2" id="KW-1185">Reference proteome</keyword>
<evidence type="ECO:0000313" key="1">
    <source>
        <dbReference type="EMBL" id="ESE40352.1"/>
    </source>
</evidence>
<gene>
    <name evidence="1" type="ORF">SHD_3104</name>
</gene>
<dbReference type="EMBL" id="AXZL01000072">
    <property type="protein sequence ID" value="ESE40352.1"/>
    <property type="molecule type" value="Genomic_DNA"/>
</dbReference>
<accession>A0ABN0PK23</accession>
<sequence length="439" mass="49512">MGWFSNACNFVSSAVSAVSNAVSSAYETAKNVAGKVVGWMAEKAEVFIGGVKKAWKVVKPFVQHIRTALLNASKLAPYPWMRSALVMLEKGLGALTAFEKSPIAKKMDAAIKWAIKLAQRWQKNREDILDKNKQQDDMEQANDLLTEEELVLAKQHQAELRFAEDEVIPQDQRHNLELASAINDFEIAKKELGMAIESEPTDFEHYLRLRATQKLLNMSDKKLRSALTVDDLSSDDLFLIRIASDLIKSNPELSKNAAERLDRVLTRLYNKKLTPFVFEELIASWAKQAQSLGDEWAKANANYAKDKMLLNRLVLAKKIQEELSNEESSQLSILENSVPEQKQALDSLASQQRDVERYVGAAEGFLQLLEKTEEQIESDDRSYLLEDGQYIGKLLIECAEHNIPFSALEEGDQSLITDYANIFQQEAKDRMDAILEVAV</sequence>
<organism evidence="1 2">
    <name type="scientific">Shewanella decolorationis S12</name>
    <dbReference type="NCBI Taxonomy" id="1353536"/>
    <lineage>
        <taxon>Bacteria</taxon>
        <taxon>Pseudomonadati</taxon>
        <taxon>Pseudomonadota</taxon>
        <taxon>Gammaproteobacteria</taxon>
        <taxon>Alteromonadales</taxon>
        <taxon>Shewanellaceae</taxon>
        <taxon>Shewanella</taxon>
    </lineage>
</organism>
<evidence type="ECO:0008006" key="3">
    <source>
        <dbReference type="Google" id="ProtNLM"/>
    </source>
</evidence>
<dbReference type="Proteomes" id="UP000017548">
    <property type="component" value="Unassembled WGS sequence"/>
</dbReference>
<protein>
    <recommendedName>
        <fullName evidence="3">TerB-C domain-containing protein</fullName>
    </recommendedName>
</protein>
<proteinExistence type="predicted"/>
<evidence type="ECO:0000313" key="2">
    <source>
        <dbReference type="Proteomes" id="UP000017548"/>
    </source>
</evidence>
<dbReference type="RefSeq" id="WP_023268026.1">
    <property type="nucleotide sequence ID" value="NZ_AXZL01000072.1"/>
</dbReference>